<dbReference type="EMBL" id="JAPJDO010000046">
    <property type="protein sequence ID" value="MCX2940737.1"/>
    <property type="molecule type" value="Genomic_DNA"/>
</dbReference>
<dbReference type="RefSeq" id="WP_266000596.1">
    <property type="nucleotide sequence ID" value="NZ_JAPJDN010000046.1"/>
</dbReference>
<gene>
    <name evidence="2" type="ORF">ORI27_29015</name>
</gene>
<protein>
    <submittedName>
        <fullName evidence="2">PEP-utilizing enzyme</fullName>
    </submittedName>
</protein>
<dbReference type="Proteomes" id="UP001300745">
    <property type="component" value="Unassembled WGS sequence"/>
</dbReference>
<dbReference type="InterPro" id="IPR036637">
    <property type="entry name" value="Phosphohistidine_dom_sf"/>
</dbReference>
<keyword evidence="3" id="KW-1185">Reference proteome</keyword>
<proteinExistence type="predicted"/>
<feature type="domain" description="PEP-utilising enzyme mobile" evidence="1">
    <location>
        <begin position="462"/>
        <end position="532"/>
    </location>
</feature>
<evidence type="ECO:0000313" key="2">
    <source>
        <dbReference type="EMBL" id="MCX2940737.1"/>
    </source>
</evidence>
<accession>A0ABT3SN17</accession>
<dbReference type="PANTHER" id="PTHR43615">
    <property type="entry name" value="PHOSPHOENOLPYRUVATE SYNTHASE-RELATED"/>
    <property type="match status" value="1"/>
</dbReference>
<name>A0ABT3SN17_9MYCO</name>
<organism evidence="2 3">
    <name type="scientific">Mycobacterium pinniadriaticum</name>
    <dbReference type="NCBI Taxonomy" id="2994102"/>
    <lineage>
        <taxon>Bacteria</taxon>
        <taxon>Bacillati</taxon>
        <taxon>Actinomycetota</taxon>
        <taxon>Actinomycetes</taxon>
        <taxon>Mycobacteriales</taxon>
        <taxon>Mycobacteriaceae</taxon>
        <taxon>Mycobacterium</taxon>
    </lineage>
</organism>
<sequence>MTFDSAPDSEDPMHMHARDPDVRWTIANVGEALIGVHPPLTVTYAMDGAEISGLMMWRDNGVVSADEVRLDNDPDQRMTAVFFGRFCLNLKKTADIVTRLPGVDVERMEEGLTGEAKAGASAAEKQPRPGLKDIPAYARLLVVGASATPRLRRRLQALEPWWRNAVGGRRELGAAQRLFRESYDKYVDVLRFGLHASMLGPRIFSEVVNLAEAKGMTGLENELFTGLGMPEEKVAEDLWEASRGRLPVSAIIDRHGYQAPRQFDFIADSWRTRADIIDPLIEALARVPEDQNPHAKHVTQVAARQRAEQRLRAASNYVERIKLRVMLPLAAHFLRQREAQKVGCLMALDGARAASREIAGHLVAQGSLSDPSDIAFLTLAEACSDGLPSDIKDLVGSRRAKYEQYLTLDLPESWVGPPVPISNAESTERASADRVSGFPVTPGVVEGRAVVVTDPDDAFDVEPGDILVCRSTDPSWTPVMMIAGALVIDVGGPMSHGAIVARELGVPCVTNTKSGTRQIQTGNRVRVDGTSGEVTVIGASHHEVPIPAQQEDEA</sequence>
<dbReference type="SUPFAM" id="SSF52009">
    <property type="entry name" value="Phosphohistidine domain"/>
    <property type="match status" value="1"/>
</dbReference>
<dbReference type="Pfam" id="PF00391">
    <property type="entry name" value="PEP-utilizers"/>
    <property type="match status" value="1"/>
</dbReference>
<dbReference type="PANTHER" id="PTHR43615:SF1">
    <property type="entry name" value="PPDK_N DOMAIN-CONTAINING PROTEIN"/>
    <property type="match status" value="1"/>
</dbReference>
<dbReference type="InterPro" id="IPR051549">
    <property type="entry name" value="PEP_Utilizing_Enz"/>
</dbReference>
<evidence type="ECO:0000259" key="1">
    <source>
        <dbReference type="Pfam" id="PF00391"/>
    </source>
</evidence>
<reference evidence="2 3" key="1">
    <citation type="submission" date="2022-11" db="EMBL/GenBank/DDBJ databases">
        <title>Mycobacterium sp. nov.</title>
        <authorList>
            <person name="Papic B."/>
            <person name="Spicic S."/>
            <person name="Duvnjak S."/>
        </authorList>
    </citation>
    <scope>NUCLEOTIDE SEQUENCE [LARGE SCALE GENOMIC DNA]</scope>
    <source>
        <strain evidence="2 3">CVI_P4</strain>
    </source>
</reference>
<dbReference type="Gene3D" id="3.50.30.10">
    <property type="entry name" value="Phosphohistidine domain"/>
    <property type="match status" value="1"/>
</dbReference>
<evidence type="ECO:0000313" key="3">
    <source>
        <dbReference type="Proteomes" id="UP001300745"/>
    </source>
</evidence>
<dbReference type="InterPro" id="IPR008279">
    <property type="entry name" value="PEP-util_enz_mobile_dom"/>
</dbReference>
<comment type="caution">
    <text evidence="2">The sequence shown here is derived from an EMBL/GenBank/DDBJ whole genome shotgun (WGS) entry which is preliminary data.</text>
</comment>